<feature type="non-terminal residue" evidence="1">
    <location>
        <position position="1"/>
    </location>
</feature>
<organism evidence="1 2">
    <name type="scientific">Mucuna pruriens</name>
    <name type="common">Velvet bean</name>
    <name type="synonym">Dolichos pruriens</name>
    <dbReference type="NCBI Taxonomy" id="157652"/>
    <lineage>
        <taxon>Eukaryota</taxon>
        <taxon>Viridiplantae</taxon>
        <taxon>Streptophyta</taxon>
        <taxon>Embryophyta</taxon>
        <taxon>Tracheophyta</taxon>
        <taxon>Spermatophyta</taxon>
        <taxon>Magnoliopsida</taxon>
        <taxon>eudicotyledons</taxon>
        <taxon>Gunneridae</taxon>
        <taxon>Pentapetalae</taxon>
        <taxon>rosids</taxon>
        <taxon>fabids</taxon>
        <taxon>Fabales</taxon>
        <taxon>Fabaceae</taxon>
        <taxon>Papilionoideae</taxon>
        <taxon>50 kb inversion clade</taxon>
        <taxon>NPAAA clade</taxon>
        <taxon>indigoferoid/millettioid clade</taxon>
        <taxon>Phaseoleae</taxon>
        <taxon>Mucuna</taxon>
    </lineage>
</organism>
<evidence type="ECO:0000313" key="1">
    <source>
        <dbReference type="EMBL" id="RDX94069.1"/>
    </source>
</evidence>
<keyword evidence="2" id="KW-1185">Reference proteome</keyword>
<protein>
    <recommendedName>
        <fullName evidence="3">Mitochondrial protein</fullName>
    </recommendedName>
</protein>
<reference evidence="1" key="1">
    <citation type="submission" date="2018-05" db="EMBL/GenBank/DDBJ databases">
        <title>Draft genome of Mucuna pruriens seed.</title>
        <authorList>
            <person name="Nnadi N.E."/>
            <person name="Vos R."/>
            <person name="Hasami M.H."/>
            <person name="Devisetty U.K."/>
            <person name="Aguiy J.C."/>
        </authorList>
    </citation>
    <scope>NUCLEOTIDE SEQUENCE [LARGE SCALE GENOMIC DNA]</scope>
    <source>
        <strain evidence="1">JCA_2017</strain>
    </source>
</reference>
<dbReference type="AlphaFoldDB" id="A0A371GU51"/>
<comment type="caution">
    <text evidence="1">The sequence shown here is derived from an EMBL/GenBank/DDBJ whole genome shotgun (WGS) entry which is preliminary data.</text>
</comment>
<proteinExistence type="predicted"/>
<sequence>MGMLDYKLVDTPIFKNHHLGDLCIARLAPRKRLMFSKNNHLDIKGYTNIDWVGSVTYRRSTSSYFTFVARNLVTWRRKK</sequence>
<dbReference type="OrthoDB" id="1002363at2759"/>
<gene>
    <name evidence="1" type="ORF">CR513_23593</name>
</gene>
<dbReference type="Proteomes" id="UP000257109">
    <property type="component" value="Unassembled WGS sequence"/>
</dbReference>
<evidence type="ECO:0000313" key="2">
    <source>
        <dbReference type="Proteomes" id="UP000257109"/>
    </source>
</evidence>
<dbReference type="EMBL" id="QJKJ01004463">
    <property type="protein sequence ID" value="RDX94069.1"/>
    <property type="molecule type" value="Genomic_DNA"/>
</dbReference>
<name>A0A371GU51_MUCPR</name>
<evidence type="ECO:0008006" key="3">
    <source>
        <dbReference type="Google" id="ProtNLM"/>
    </source>
</evidence>
<accession>A0A371GU51</accession>